<evidence type="ECO:0000313" key="3">
    <source>
        <dbReference type="EMBL" id="UQZ86651.1"/>
    </source>
</evidence>
<evidence type="ECO:0000256" key="1">
    <source>
        <dbReference type="SAM" id="MobiDB-lite"/>
    </source>
</evidence>
<reference evidence="3" key="2">
    <citation type="journal article" date="2021" name="J Anim Sci Technol">
        <title>Complete genome sequence of Paenibacillus konkukensis sp. nov. SK3146 as a potential probiotic strain.</title>
        <authorList>
            <person name="Jung H.I."/>
            <person name="Park S."/>
            <person name="Niu K.M."/>
            <person name="Lee S.W."/>
            <person name="Kothari D."/>
            <person name="Yi K.J."/>
            <person name="Kim S.K."/>
        </authorList>
    </citation>
    <scope>NUCLEOTIDE SEQUENCE</scope>
    <source>
        <strain evidence="3">SK3146</strain>
    </source>
</reference>
<dbReference type="InterPro" id="IPR001173">
    <property type="entry name" value="Glyco_trans_2-like"/>
</dbReference>
<dbReference type="PANTHER" id="PTHR48090:SF7">
    <property type="entry name" value="RFBJ PROTEIN"/>
    <property type="match status" value="1"/>
</dbReference>
<name>A0ABY4RYA6_9BACL</name>
<dbReference type="Gene3D" id="3.90.550.10">
    <property type="entry name" value="Spore Coat Polysaccharide Biosynthesis Protein SpsA, Chain A"/>
    <property type="match status" value="1"/>
</dbReference>
<proteinExistence type="predicted"/>
<dbReference type="InterPro" id="IPR029044">
    <property type="entry name" value="Nucleotide-diphossugar_trans"/>
</dbReference>
<evidence type="ECO:0000259" key="2">
    <source>
        <dbReference type="Pfam" id="PF00535"/>
    </source>
</evidence>
<sequence>MQRSKAIVKKPAPSRRLPVAGPGNRKRGKPKAHPQPLRFQRTGKRRRRPFRPRIFSQAFQAGFRAGRKDAADYTVENEPNPIQALNRLWLRRANGVGRIGAGWRRYEEAAKGYVNGYFRGKRKPPRDWLMMPTGKSVAAIVTVMNEERTIGSVMSELKRLPLEEIYVIVNGSSDRSFEKAREHPSATVLFYPEPLGHDVGRAVGAKMAQSEILLFLDGDIQLSAERLLPFISAVDRGTDVALNDISPFLGLFYNRDQVTYMKQFLNVALGRNDLQANSMTAVPHALSRRAVETIGIASLMVPPKAQALAVHHGLQIRSACSVDVVRRNRVRNNNIGPMNHVAELIVGDHLEALKLIGDLKGERMAFADTMRKRSYAWR</sequence>
<dbReference type="InterPro" id="IPR050256">
    <property type="entry name" value="Glycosyltransferase_2"/>
</dbReference>
<protein>
    <submittedName>
        <fullName evidence="3">Glycosyl transferase family 2</fullName>
    </submittedName>
</protein>
<dbReference type="Proteomes" id="UP001057134">
    <property type="component" value="Chromosome"/>
</dbReference>
<dbReference type="SUPFAM" id="SSF53448">
    <property type="entry name" value="Nucleotide-diphospho-sugar transferases"/>
    <property type="match status" value="1"/>
</dbReference>
<dbReference type="RefSeq" id="WP_249862171.1">
    <property type="nucleotide sequence ID" value="NZ_CP027059.1"/>
</dbReference>
<feature type="compositionally biased region" description="Basic residues" evidence="1">
    <location>
        <begin position="41"/>
        <end position="50"/>
    </location>
</feature>
<dbReference type="GO" id="GO:0016740">
    <property type="term" value="F:transferase activity"/>
    <property type="evidence" value="ECO:0007669"/>
    <property type="project" value="UniProtKB-KW"/>
</dbReference>
<dbReference type="CDD" id="cd00761">
    <property type="entry name" value="Glyco_tranf_GTA_type"/>
    <property type="match status" value="1"/>
</dbReference>
<keyword evidence="3" id="KW-0808">Transferase</keyword>
<keyword evidence="4" id="KW-1185">Reference proteome</keyword>
<feature type="region of interest" description="Disordered" evidence="1">
    <location>
        <begin position="1"/>
        <end position="50"/>
    </location>
</feature>
<evidence type="ECO:0000313" key="4">
    <source>
        <dbReference type="Proteomes" id="UP001057134"/>
    </source>
</evidence>
<gene>
    <name evidence="3" type="ORF">SK3146_05944</name>
</gene>
<feature type="domain" description="Glycosyltransferase 2-like" evidence="2">
    <location>
        <begin position="140"/>
        <end position="242"/>
    </location>
</feature>
<dbReference type="PANTHER" id="PTHR48090">
    <property type="entry name" value="UNDECAPRENYL-PHOSPHATE 4-DEOXY-4-FORMAMIDO-L-ARABINOSE TRANSFERASE-RELATED"/>
    <property type="match status" value="1"/>
</dbReference>
<reference evidence="3" key="1">
    <citation type="submission" date="2018-02" db="EMBL/GenBank/DDBJ databases">
        <authorList>
            <person name="Kim S.-K."/>
            <person name="Jung H.-I."/>
            <person name="Lee S.-W."/>
        </authorList>
    </citation>
    <scope>NUCLEOTIDE SEQUENCE</scope>
    <source>
        <strain evidence="3">SK3146</strain>
    </source>
</reference>
<dbReference type="EMBL" id="CP027059">
    <property type="protein sequence ID" value="UQZ86651.1"/>
    <property type="molecule type" value="Genomic_DNA"/>
</dbReference>
<accession>A0ABY4RYA6</accession>
<organism evidence="3 4">
    <name type="scientific">Paenibacillus konkukensis</name>
    <dbReference type="NCBI Taxonomy" id="2020716"/>
    <lineage>
        <taxon>Bacteria</taxon>
        <taxon>Bacillati</taxon>
        <taxon>Bacillota</taxon>
        <taxon>Bacilli</taxon>
        <taxon>Bacillales</taxon>
        <taxon>Paenibacillaceae</taxon>
        <taxon>Paenibacillus</taxon>
    </lineage>
</organism>
<dbReference type="Pfam" id="PF00535">
    <property type="entry name" value="Glycos_transf_2"/>
    <property type="match status" value="1"/>
</dbReference>